<protein>
    <submittedName>
        <fullName evidence="1">Uncharacterized protein</fullName>
    </submittedName>
</protein>
<name>A0A4Y2AGD2_ARAVE</name>
<accession>A0A4Y2AGD2</accession>
<proteinExistence type="predicted"/>
<organism evidence="1 2">
    <name type="scientific">Araneus ventricosus</name>
    <name type="common">Orbweaver spider</name>
    <name type="synonym">Epeira ventricosa</name>
    <dbReference type="NCBI Taxonomy" id="182803"/>
    <lineage>
        <taxon>Eukaryota</taxon>
        <taxon>Metazoa</taxon>
        <taxon>Ecdysozoa</taxon>
        <taxon>Arthropoda</taxon>
        <taxon>Chelicerata</taxon>
        <taxon>Arachnida</taxon>
        <taxon>Araneae</taxon>
        <taxon>Araneomorphae</taxon>
        <taxon>Entelegynae</taxon>
        <taxon>Araneoidea</taxon>
        <taxon>Araneidae</taxon>
        <taxon>Araneus</taxon>
    </lineage>
</organism>
<evidence type="ECO:0000313" key="1">
    <source>
        <dbReference type="EMBL" id="GBL78921.1"/>
    </source>
</evidence>
<comment type="caution">
    <text evidence="1">The sequence shown here is derived from an EMBL/GenBank/DDBJ whole genome shotgun (WGS) entry which is preliminary data.</text>
</comment>
<dbReference type="Proteomes" id="UP000499080">
    <property type="component" value="Unassembled WGS sequence"/>
</dbReference>
<evidence type="ECO:0000313" key="2">
    <source>
        <dbReference type="Proteomes" id="UP000499080"/>
    </source>
</evidence>
<dbReference type="EMBL" id="BGPR01000017">
    <property type="protein sequence ID" value="GBL78921.1"/>
    <property type="molecule type" value="Genomic_DNA"/>
</dbReference>
<sequence length="120" mass="13949">MQKHFFPCEAVVLDGYTYALSTKSLERQRRIMLKMSATIDFDKNMVVKAKQANFFRNSENKLRLIQMIMGYFQSEGICVIQADEDFPQQVKRLHSIHFVLNFKSNTGWGIHWTLLNGNGS</sequence>
<keyword evidence="2" id="KW-1185">Reference proteome</keyword>
<reference evidence="1 2" key="1">
    <citation type="journal article" date="2019" name="Sci. Rep.">
        <title>Orb-weaving spider Araneus ventricosus genome elucidates the spidroin gene catalogue.</title>
        <authorList>
            <person name="Kono N."/>
            <person name="Nakamura H."/>
            <person name="Ohtoshi R."/>
            <person name="Moran D.A.P."/>
            <person name="Shinohara A."/>
            <person name="Yoshida Y."/>
            <person name="Fujiwara M."/>
            <person name="Mori M."/>
            <person name="Tomita M."/>
            <person name="Arakawa K."/>
        </authorList>
    </citation>
    <scope>NUCLEOTIDE SEQUENCE [LARGE SCALE GENOMIC DNA]</scope>
</reference>
<gene>
    <name evidence="1" type="ORF">AVEN_48893_1</name>
</gene>
<dbReference type="AlphaFoldDB" id="A0A4Y2AGD2"/>